<protein>
    <submittedName>
        <fullName evidence="3">DUF6541 family protein</fullName>
    </submittedName>
</protein>
<dbReference type="Pfam" id="PF20176">
    <property type="entry name" value="DUF6541"/>
    <property type="match status" value="1"/>
</dbReference>
<dbReference type="Proteomes" id="UP001596527">
    <property type="component" value="Unassembled WGS sequence"/>
</dbReference>
<feature type="region of interest" description="Disordered" evidence="1">
    <location>
        <begin position="499"/>
        <end position="521"/>
    </location>
</feature>
<evidence type="ECO:0000256" key="1">
    <source>
        <dbReference type="SAM" id="MobiDB-lite"/>
    </source>
</evidence>
<feature type="transmembrane region" description="Helical" evidence="2">
    <location>
        <begin position="225"/>
        <end position="243"/>
    </location>
</feature>
<gene>
    <name evidence="3" type="ORF">ACFQWG_02700</name>
</gene>
<feature type="transmembrane region" description="Helical" evidence="2">
    <location>
        <begin position="312"/>
        <end position="328"/>
    </location>
</feature>
<feature type="transmembrane region" description="Helical" evidence="2">
    <location>
        <begin position="436"/>
        <end position="465"/>
    </location>
</feature>
<evidence type="ECO:0000256" key="2">
    <source>
        <dbReference type="SAM" id="Phobius"/>
    </source>
</evidence>
<organism evidence="3 4">
    <name type="scientific">Schaalia naturae</name>
    <dbReference type="NCBI Taxonomy" id="635203"/>
    <lineage>
        <taxon>Bacteria</taxon>
        <taxon>Bacillati</taxon>
        <taxon>Actinomycetota</taxon>
        <taxon>Actinomycetes</taxon>
        <taxon>Actinomycetales</taxon>
        <taxon>Actinomycetaceae</taxon>
        <taxon>Schaalia</taxon>
    </lineage>
</organism>
<reference evidence="4" key="1">
    <citation type="journal article" date="2019" name="Int. J. Syst. Evol. Microbiol.">
        <title>The Global Catalogue of Microorganisms (GCM) 10K type strain sequencing project: providing services to taxonomists for standard genome sequencing and annotation.</title>
        <authorList>
            <consortium name="The Broad Institute Genomics Platform"/>
            <consortium name="The Broad Institute Genome Sequencing Center for Infectious Disease"/>
            <person name="Wu L."/>
            <person name="Ma J."/>
        </authorList>
    </citation>
    <scope>NUCLEOTIDE SEQUENCE [LARGE SCALE GENOMIC DNA]</scope>
    <source>
        <strain evidence="4">CCUG 56698</strain>
    </source>
</reference>
<comment type="caution">
    <text evidence="3">The sequence shown here is derived from an EMBL/GenBank/DDBJ whole genome shotgun (WGS) entry which is preliminary data.</text>
</comment>
<feature type="transmembrane region" description="Helical" evidence="2">
    <location>
        <begin position="15"/>
        <end position="35"/>
    </location>
</feature>
<keyword evidence="2" id="KW-1133">Transmembrane helix</keyword>
<evidence type="ECO:0000313" key="3">
    <source>
        <dbReference type="EMBL" id="MFC7580131.1"/>
    </source>
</evidence>
<keyword evidence="2" id="KW-0812">Transmembrane</keyword>
<sequence length="698" mass="73049">MGDATMVWGQWAADVPRLLVMTAVLFLPGSLGARLAGMRGPLAVAVGPLLAACTAAIGAVACGALGLRWDARTFAASLLIAIGACALCGRATRTDRPAPSSGADRWSAPLVGALALGWAAIAFPFMAQAAPDTPIQGHDTVFHMNALWRILVDGNASGFGGLTRMFGLDTTSTVFPAGWHALVAPFASRTTIVPVVNSFSALVPLIWLTGLAALAAAILPGTPALPALTVALAPLVAEFPTYMLTKYPAWPNALGMALVPALAALGLTGQRAVRLLPAGSPGRRRSLAIWAGALVVQVLGICLIHPLAGLSLGLLGAGPAVVAMSRRWGRLARSGRSLRLWGEAVGALGAAAAVAVLAVAVPFLHERLARMLSAFQTVPNVDWYNPFKALSLWSIVDFEASDRVWQGLLVAAVSVSVLTVAGAVEALRTRAGRLLVTAWAVASALTLTSLMRSGPLLGLAGIWYLSTHRTMAVQAVAQLPLMALGALAITSAAARVLSPSSARHRGQSRRPRRSLPAGAGASARNVPLTMGLVPALLIPLAGGLATAPQRADLTWRMYSTDSPFSTIALTDQTMALARRASELIPEDALVLGDPFNGSAYVQVLGDREAVFPQLYFRESNTDLEYLRQHFNEISTNPRVCSILRSDGIGYAWIDSDPWHEGADQSAVSPGLYDVDLRDGFEVLGRAETVSLVRITACG</sequence>
<feature type="transmembrane region" description="Helical" evidence="2">
    <location>
        <begin position="477"/>
        <end position="497"/>
    </location>
</feature>
<feature type="transmembrane region" description="Helical" evidence="2">
    <location>
        <begin position="404"/>
        <end position="424"/>
    </location>
</feature>
<feature type="transmembrane region" description="Helical" evidence="2">
    <location>
        <begin position="287"/>
        <end position="306"/>
    </location>
</feature>
<feature type="transmembrane region" description="Helical" evidence="2">
    <location>
        <begin position="110"/>
        <end position="130"/>
    </location>
</feature>
<accession>A0ABW2SJV7</accession>
<proteinExistence type="predicted"/>
<name>A0ABW2SJV7_9ACTO</name>
<keyword evidence="2" id="KW-0472">Membrane</keyword>
<feature type="compositionally biased region" description="Basic residues" evidence="1">
    <location>
        <begin position="502"/>
        <end position="513"/>
    </location>
</feature>
<feature type="transmembrane region" description="Helical" evidence="2">
    <location>
        <begin position="249"/>
        <end position="267"/>
    </location>
</feature>
<evidence type="ECO:0000313" key="4">
    <source>
        <dbReference type="Proteomes" id="UP001596527"/>
    </source>
</evidence>
<feature type="transmembrane region" description="Helical" evidence="2">
    <location>
        <begin position="73"/>
        <end position="89"/>
    </location>
</feature>
<dbReference type="RefSeq" id="WP_380971862.1">
    <property type="nucleotide sequence ID" value="NZ_JBHTEF010000001.1"/>
</dbReference>
<keyword evidence="4" id="KW-1185">Reference proteome</keyword>
<feature type="transmembrane region" description="Helical" evidence="2">
    <location>
        <begin position="42"/>
        <end position="67"/>
    </location>
</feature>
<dbReference type="InterPro" id="IPR046671">
    <property type="entry name" value="DUF6541"/>
</dbReference>
<dbReference type="EMBL" id="JBHTEF010000001">
    <property type="protein sequence ID" value="MFC7580131.1"/>
    <property type="molecule type" value="Genomic_DNA"/>
</dbReference>
<feature type="transmembrane region" description="Helical" evidence="2">
    <location>
        <begin position="340"/>
        <end position="364"/>
    </location>
</feature>